<dbReference type="Proteomes" id="UP000234971">
    <property type="component" value="Unassembled WGS sequence"/>
</dbReference>
<dbReference type="EMBL" id="PKIE01000003">
    <property type="protein sequence ID" value="PLA60174.1"/>
    <property type="molecule type" value="Genomic_DNA"/>
</dbReference>
<feature type="transmembrane region" description="Helical" evidence="1">
    <location>
        <begin position="12"/>
        <end position="35"/>
    </location>
</feature>
<protein>
    <submittedName>
        <fullName evidence="2">Uncharacterized protein</fullName>
    </submittedName>
</protein>
<reference evidence="2 3" key="1">
    <citation type="submission" date="2017-12" db="EMBL/GenBank/DDBJ databases">
        <title>Phylogenetic diversity of female urinary microbiome.</title>
        <authorList>
            <person name="Thomas-White K."/>
            <person name="Wolfe A.J."/>
        </authorList>
    </citation>
    <scope>NUCLEOTIDE SEQUENCE [LARGE SCALE GENOMIC DNA]</scope>
    <source>
        <strain evidence="2 3">UMB1341</strain>
    </source>
</reference>
<keyword evidence="1" id="KW-0812">Transmembrane</keyword>
<evidence type="ECO:0000313" key="3">
    <source>
        <dbReference type="Proteomes" id="UP000234971"/>
    </source>
</evidence>
<gene>
    <name evidence="2" type="ORF">CYK18_06085</name>
</gene>
<name>A0A2I1YZ71_STRMT</name>
<accession>A0A2I1YZ71</accession>
<dbReference type="AlphaFoldDB" id="A0A2I1YZ71"/>
<evidence type="ECO:0000313" key="2">
    <source>
        <dbReference type="EMBL" id="PLA60174.1"/>
    </source>
</evidence>
<comment type="caution">
    <text evidence="2">The sequence shown here is derived from an EMBL/GenBank/DDBJ whole genome shotgun (WGS) entry which is preliminary data.</text>
</comment>
<keyword evidence="1" id="KW-1133">Transmembrane helix</keyword>
<keyword evidence="1" id="KW-0472">Membrane</keyword>
<sequence>MKVRFNGKYNFFLTQFVHFIVLDYLWKILEIIILGGVRGNLADSIMLSLICVYIAWILDKEE</sequence>
<organism evidence="2 3">
    <name type="scientific">Streptococcus mitis</name>
    <dbReference type="NCBI Taxonomy" id="28037"/>
    <lineage>
        <taxon>Bacteria</taxon>
        <taxon>Bacillati</taxon>
        <taxon>Bacillota</taxon>
        <taxon>Bacilli</taxon>
        <taxon>Lactobacillales</taxon>
        <taxon>Streptococcaceae</taxon>
        <taxon>Streptococcus</taxon>
        <taxon>Streptococcus mitis group</taxon>
    </lineage>
</organism>
<feature type="transmembrane region" description="Helical" evidence="1">
    <location>
        <begin position="41"/>
        <end position="58"/>
    </location>
</feature>
<evidence type="ECO:0000256" key="1">
    <source>
        <dbReference type="SAM" id="Phobius"/>
    </source>
</evidence>
<dbReference type="RefSeq" id="WP_101785642.1">
    <property type="nucleotide sequence ID" value="NZ_JALDWD010000003.1"/>
</dbReference>
<proteinExistence type="predicted"/>